<feature type="repeat" description="TPR" evidence="10">
    <location>
        <begin position="298"/>
        <end position="331"/>
    </location>
</feature>
<sequence length="690" mass="75420">MSLKILPVAKAGAEQLAPHLDTAQPQGIQHTDWLRMEASCLELALEGERLCKGGDFVAGASFFEAAVEIGTEDAQTLSAIYSQLGSAYYHLGQFSRALTYHTHDLTLARRMNDKVGEAKASGNLGNTLKALGQFDEAIRCCNRQLEISRELGDEVGEAKALYNLGNAYHCRGKQSDAWGSGELAELTSECSEALHMAVRCYQENLELARRLGDKAAQGRALGNLGNTHYLLGEYSQAVLFHEERLKIAREFGDRCAEKRAYTNLGNTHVRLEEFAMAVEHYKRALQLARQLQEVAGEAQACYSLGTTYTFLGEHSRAAEAFLKHLEIARSLHDRVGESRACWSLGNAYTALGEPNRAISFIAEHLHLCREVGDRNGELTARINLTELQGQLGPEGVVQGPEGVSVDAHRPDGDEGSRPAGVRHGLRRRHEMENLEPIPLTPEKVGKKSNGAQDALPGRSKPLGSRTGARSLLPARFRNRKGRVTGGVLDDCGGSVTCTPVGGVGTLCNPPKCLGPDSMDDDGFFDLLSRFQGNRMDDQRCELPMSSTCRNSTLHPGSPSRCRVGNQQLITSPQTEDFLELLASSQSRRIDDQRAAMGDLPGLRRIRSAAGSETQETESGPDAHSGMGDQDDDFFDMVIRCQSARMDDQRCSAPTLPARGPTVPDEDFISLIQRVQSRRMDEQRVAPPGHS</sequence>
<evidence type="ECO:0000256" key="10">
    <source>
        <dbReference type="PROSITE-ProRule" id="PRU00339"/>
    </source>
</evidence>
<evidence type="ECO:0000256" key="11">
    <source>
        <dbReference type="SAM" id="MobiDB-lite"/>
    </source>
</evidence>
<evidence type="ECO:0000313" key="13">
    <source>
        <dbReference type="Proteomes" id="UP000694388"/>
    </source>
</evidence>
<keyword evidence="6" id="KW-0597">Phosphoprotein</keyword>
<dbReference type="FunFam" id="1.25.40.10:FF:000043">
    <property type="entry name" value="G-protein-signaling modulator 2 isoform X1"/>
    <property type="match status" value="1"/>
</dbReference>
<dbReference type="GO" id="GO:0005092">
    <property type="term" value="F:GDP-dissociation inhibitor activity"/>
    <property type="evidence" value="ECO:0007669"/>
    <property type="project" value="TreeGrafter"/>
</dbReference>
<dbReference type="Proteomes" id="UP000694388">
    <property type="component" value="Unplaced"/>
</dbReference>
<keyword evidence="5" id="KW-0963">Cytoplasm</keyword>
<dbReference type="InterPro" id="IPR052386">
    <property type="entry name" value="GPSM"/>
</dbReference>
<dbReference type="PROSITE" id="PS50005">
    <property type="entry name" value="TPR"/>
    <property type="match status" value="2"/>
</dbReference>
<dbReference type="GO" id="GO:0000132">
    <property type="term" value="P:establishment of mitotic spindle orientation"/>
    <property type="evidence" value="ECO:0007669"/>
    <property type="project" value="TreeGrafter"/>
</dbReference>
<evidence type="ECO:0000256" key="7">
    <source>
        <dbReference type="ARBA" id="ARBA00022737"/>
    </source>
</evidence>
<proteinExistence type="inferred from homology"/>
<dbReference type="InterPro" id="IPR019734">
    <property type="entry name" value="TPR_rpt"/>
</dbReference>
<evidence type="ECO:0000256" key="4">
    <source>
        <dbReference type="ARBA" id="ARBA00022475"/>
    </source>
</evidence>
<feature type="region of interest" description="Disordered" evidence="11">
    <location>
        <begin position="645"/>
        <end position="666"/>
    </location>
</feature>
<feature type="region of interest" description="Disordered" evidence="11">
    <location>
        <begin position="589"/>
        <end position="631"/>
    </location>
</feature>
<evidence type="ECO:0000256" key="5">
    <source>
        <dbReference type="ARBA" id="ARBA00022490"/>
    </source>
</evidence>
<keyword evidence="7" id="KW-0677">Repeat</keyword>
<feature type="compositionally biased region" description="Basic and acidic residues" evidence="11">
    <location>
        <begin position="406"/>
        <end position="416"/>
    </location>
</feature>
<feature type="region of interest" description="Disordered" evidence="11">
    <location>
        <begin position="392"/>
        <end position="473"/>
    </location>
</feature>
<dbReference type="SUPFAM" id="SSF48452">
    <property type="entry name" value="TPR-like"/>
    <property type="match status" value="2"/>
</dbReference>
<dbReference type="Pfam" id="PF13176">
    <property type="entry name" value="TPR_7"/>
    <property type="match status" value="2"/>
</dbReference>
<name>A0A8C4Q851_EPTBU</name>
<accession>A0A8C4Q851</accession>
<dbReference type="GO" id="GO:0005886">
    <property type="term" value="C:plasma membrane"/>
    <property type="evidence" value="ECO:0007669"/>
    <property type="project" value="UniProtKB-SubCell"/>
</dbReference>
<dbReference type="InterPro" id="IPR003109">
    <property type="entry name" value="GoLoco_motif"/>
</dbReference>
<comment type="similarity">
    <text evidence="3">Belongs to the GPSM family.</text>
</comment>
<dbReference type="Pfam" id="PF02188">
    <property type="entry name" value="GoLoco"/>
    <property type="match status" value="4"/>
</dbReference>
<dbReference type="Pfam" id="PF13424">
    <property type="entry name" value="TPR_12"/>
    <property type="match status" value="3"/>
</dbReference>
<evidence type="ECO:0000256" key="2">
    <source>
        <dbReference type="ARBA" id="ARBA00004496"/>
    </source>
</evidence>
<organism evidence="12 13">
    <name type="scientific">Eptatretus burgeri</name>
    <name type="common">Inshore hagfish</name>
    <dbReference type="NCBI Taxonomy" id="7764"/>
    <lineage>
        <taxon>Eukaryota</taxon>
        <taxon>Metazoa</taxon>
        <taxon>Chordata</taxon>
        <taxon>Craniata</taxon>
        <taxon>Vertebrata</taxon>
        <taxon>Cyclostomata</taxon>
        <taxon>Myxini</taxon>
        <taxon>Myxiniformes</taxon>
        <taxon>Myxinidae</taxon>
        <taxon>Eptatretinae</taxon>
        <taxon>Eptatretus</taxon>
    </lineage>
</organism>
<evidence type="ECO:0000256" key="9">
    <source>
        <dbReference type="ARBA" id="ARBA00023136"/>
    </source>
</evidence>
<dbReference type="PROSITE" id="PS50877">
    <property type="entry name" value="GOLOCO"/>
    <property type="match status" value="4"/>
</dbReference>
<evidence type="ECO:0000256" key="6">
    <source>
        <dbReference type="ARBA" id="ARBA00022553"/>
    </source>
</evidence>
<dbReference type="GO" id="GO:0001965">
    <property type="term" value="F:G-protein alpha-subunit binding"/>
    <property type="evidence" value="ECO:0007669"/>
    <property type="project" value="TreeGrafter"/>
</dbReference>
<evidence type="ECO:0000256" key="8">
    <source>
        <dbReference type="ARBA" id="ARBA00022803"/>
    </source>
</evidence>
<dbReference type="PANTHER" id="PTHR45954:SF2">
    <property type="entry name" value="G-PROTEIN-SIGNALING MODULATOR 1"/>
    <property type="match status" value="1"/>
</dbReference>
<evidence type="ECO:0000256" key="3">
    <source>
        <dbReference type="ARBA" id="ARBA00006600"/>
    </source>
</evidence>
<dbReference type="SMART" id="SM00028">
    <property type="entry name" value="TPR"/>
    <property type="match status" value="7"/>
</dbReference>
<dbReference type="PROSITE" id="PS50293">
    <property type="entry name" value="TPR_REGION"/>
    <property type="match status" value="1"/>
</dbReference>
<dbReference type="Gene3D" id="1.25.40.10">
    <property type="entry name" value="Tetratricopeptide repeat domain"/>
    <property type="match status" value="3"/>
</dbReference>
<reference evidence="12" key="1">
    <citation type="submission" date="2025-08" db="UniProtKB">
        <authorList>
            <consortium name="Ensembl"/>
        </authorList>
    </citation>
    <scope>IDENTIFICATION</scope>
</reference>
<keyword evidence="4" id="KW-1003">Cell membrane</keyword>
<keyword evidence="13" id="KW-1185">Reference proteome</keyword>
<dbReference type="InterPro" id="IPR011990">
    <property type="entry name" value="TPR-like_helical_dom_sf"/>
</dbReference>
<reference evidence="12" key="2">
    <citation type="submission" date="2025-09" db="UniProtKB">
        <authorList>
            <consortium name="Ensembl"/>
        </authorList>
    </citation>
    <scope>IDENTIFICATION</scope>
</reference>
<protein>
    <submittedName>
        <fullName evidence="12">G protein signaling modulator 2, like</fullName>
    </submittedName>
</protein>
<dbReference type="PANTHER" id="PTHR45954">
    <property type="entry name" value="LD33695P"/>
    <property type="match status" value="1"/>
</dbReference>
<dbReference type="SMART" id="SM00390">
    <property type="entry name" value="GoLoco"/>
    <property type="match status" value="4"/>
</dbReference>
<evidence type="ECO:0000313" key="12">
    <source>
        <dbReference type="Ensembl" id="ENSEBUP00000011181.1"/>
    </source>
</evidence>
<dbReference type="GO" id="GO:0005938">
    <property type="term" value="C:cell cortex"/>
    <property type="evidence" value="ECO:0007669"/>
    <property type="project" value="TreeGrafter"/>
</dbReference>
<dbReference type="AlphaFoldDB" id="A0A8C4Q851"/>
<keyword evidence="8 10" id="KW-0802">TPR repeat</keyword>
<evidence type="ECO:0000256" key="1">
    <source>
        <dbReference type="ARBA" id="ARBA00004236"/>
    </source>
</evidence>
<dbReference type="GeneTree" id="ENSGT00940000154667"/>
<feature type="repeat" description="TPR" evidence="10">
    <location>
        <begin position="258"/>
        <end position="291"/>
    </location>
</feature>
<dbReference type="Ensembl" id="ENSEBUT00000011744.1">
    <property type="protein sequence ID" value="ENSEBUP00000011181.1"/>
    <property type="gene ID" value="ENSEBUG00000007179.1"/>
</dbReference>
<feature type="compositionally biased region" description="Low complexity" evidence="11">
    <location>
        <begin position="393"/>
        <end position="405"/>
    </location>
</feature>
<comment type="subcellular location">
    <subcellularLocation>
        <location evidence="1">Cell membrane</location>
    </subcellularLocation>
    <subcellularLocation>
        <location evidence="2">Cytoplasm</location>
    </subcellularLocation>
</comment>
<keyword evidence="9" id="KW-0472">Membrane</keyword>